<evidence type="ECO:0000313" key="2">
    <source>
        <dbReference type="Proteomes" id="UP000502502"/>
    </source>
</evidence>
<dbReference type="AlphaFoldDB" id="A0A6G7ZQT2"/>
<sequence>MIAAPTGDWRSVATADDRGRLSGWRSAFTSALDAARRAGHGDDIAREGVLLAPDAALAGAAIPNGDYKCRVIKLGAKSEGLLDYVDYPFFRCRVEQPGSLQSLIKLSGSQRPVGRLFPNDALRQVFLGTLVLGDEPRAMQYGQDEQRDVAGYLERIGPSRWRLLMPRPHFESQLDVMELVPVS</sequence>
<dbReference type="InterPro" id="IPR032609">
    <property type="entry name" value="DUF4893"/>
</dbReference>
<dbReference type="Proteomes" id="UP000502502">
    <property type="component" value="Chromosome"/>
</dbReference>
<protein>
    <submittedName>
        <fullName evidence="1">DUF4893 domain-containing protein</fullName>
    </submittedName>
</protein>
<keyword evidence="2" id="KW-1185">Reference proteome</keyword>
<name>A0A6G7ZQT2_9SPHN</name>
<evidence type="ECO:0000313" key="1">
    <source>
        <dbReference type="EMBL" id="QIL03285.1"/>
    </source>
</evidence>
<dbReference type="KEGG" id="ssin:G7078_03780"/>
<accession>A0A6G7ZQT2</accession>
<dbReference type="EMBL" id="CP049871">
    <property type="protein sequence ID" value="QIL03285.1"/>
    <property type="molecule type" value="Genomic_DNA"/>
</dbReference>
<proteinExistence type="predicted"/>
<gene>
    <name evidence="1" type="ORF">G7078_03780</name>
</gene>
<dbReference type="Pfam" id="PF16233">
    <property type="entry name" value="DUF4893"/>
    <property type="match status" value="1"/>
</dbReference>
<organism evidence="1 2">
    <name type="scientific">Sphingomonas sinipercae</name>
    <dbReference type="NCBI Taxonomy" id="2714944"/>
    <lineage>
        <taxon>Bacteria</taxon>
        <taxon>Pseudomonadati</taxon>
        <taxon>Pseudomonadota</taxon>
        <taxon>Alphaproteobacteria</taxon>
        <taxon>Sphingomonadales</taxon>
        <taxon>Sphingomonadaceae</taxon>
        <taxon>Sphingomonas</taxon>
    </lineage>
</organism>
<reference evidence="1 2" key="1">
    <citation type="submission" date="2020-03" db="EMBL/GenBank/DDBJ databases">
        <title>Sphingomonas sp. nov., isolated from fish.</title>
        <authorList>
            <person name="Hyun D.-W."/>
            <person name="Bae J.-W."/>
        </authorList>
    </citation>
    <scope>NUCLEOTIDE SEQUENCE [LARGE SCALE GENOMIC DNA]</scope>
    <source>
        <strain evidence="1 2">HDW15C</strain>
    </source>
</reference>